<dbReference type="PANTHER" id="PTHR42945:SF9">
    <property type="entry name" value="HISTIDINE BIOSYNTHESIS BIFUNCTIONAL PROTEIN HISIE"/>
    <property type="match status" value="1"/>
</dbReference>
<keyword evidence="7 11" id="KW-0547">Nucleotide-binding</keyword>
<evidence type="ECO:0000313" key="12">
    <source>
        <dbReference type="EMBL" id="MDF8332624.1"/>
    </source>
</evidence>
<dbReference type="PANTHER" id="PTHR42945">
    <property type="entry name" value="HISTIDINE BIOSYNTHESIS BIFUNCTIONAL PROTEIN"/>
    <property type="match status" value="1"/>
</dbReference>
<evidence type="ECO:0000256" key="3">
    <source>
        <dbReference type="ARBA" id="ARBA00005204"/>
    </source>
</evidence>
<dbReference type="InterPro" id="IPR008179">
    <property type="entry name" value="HisE"/>
</dbReference>
<dbReference type="EMBL" id="JAROCY010000004">
    <property type="protein sequence ID" value="MDF8332624.1"/>
    <property type="molecule type" value="Genomic_DNA"/>
</dbReference>
<comment type="similarity">
    <text evidence="4 11">Belongs to the PRA-PH family.</text>
</comment>
<gene>
    <name evidence="11" type="primary">hisE</name>
    <name evidence="12" type="ORF">POM99_05360</name>
</gene>
<dbReference type="Gene3D" id="1.10.287.1080">
    <property type="entry name" value="MazG-like"/>
    <property type="match status" value="1"/>
</dbReference>
<dbReference type="InterPro" id="IPR021130">
    <property type="entry name" value="PRib-ATP_PPHydrolase-like"/>
</dbReference>
<evidence type="ECO:0000256" key="5">
    <source>
        <dbReference type="ARBA" id="ARBA00022490"/>
    </source>
</evidence>
<dbReference type="CDD" id="cd11534">
    <property type="entry name" value="NTP-PPase_HisIE_like"/>
    <property type="match status" value="1"/>
</dbReference>
<dbReference type="NCBIfam" id="TIGR03188">
    <property type="entry name" value="histidine_hisI"/>
    <property type="match status" value="1"/>
</dbReference>
<keyword evidence="10 11" id="KW-0368">Histidine biosynthesis</keyword>
<comment type="pathway">
    <text evidence="3 11">Amino-acid biosynthesis; L-histidine biosynthesis; L-histidine from 5-phospho-alpha-D-ribose 1-diphosphate: step 2/9.</text>
</comment>
<evidence type="ECO:0000256" key="6">
    <source>
        <dbReference type="ARBA" id="ARBA00022605"/>
    </source>
</evidence>
<dbReference type="HAMAP" id="MF_01020">
    <property type="entry name" value="HisE"/>
    <property type="match status" value="1"/>
</dbReference>
<dbReference type="EC" id="3.6.1.31" evidence="11"/>
<dbReference type="GO" id="GO:0004636">
    <property type="term" value="F:phosphoribosyl-ATP diphosphatase activity"/>
    <property type="evidence" value="ECO:0007669"/>
    <property type="project" value="UniProtKB-EC"/>
</dbReference>
<evidence type="ECO:0000256" key="8">
    <source>
        <dbReference type="ARBA" id="ARBA00022801"/>
    </source>
</evidence>
<keyword evidence="6 11" id="KW-0028">Amino-acid biosynthesis</keyword>
<reference evidence="12 13" key="1">
    <citation type="submission" date="2023-03" db="EMBL/GenBank/DDBJ databases">
        <title>Novosphingobium cyanobacteriorum sp. nov., isolated from a eutrophic reservoir during the Microcystis bloom period.</title>
        <authorList>
            <person name="Kang M."/>
            <person name="Le V."/>
            <person name="Ko S.-R."/>
            <person name="Lee S.-A."/>
            <person name="Ahn C.-Y."/>
        </authorList>
    </citation>
    <scope>NUCLEOTIDE SEQUENCE [LARGE SCALE GENOMIC DNA]</scope>
    <source>
        <strain evidence="12 13">HBC54</strain>
    </source>
</reference>
<comment type="catalytic activity">
    <reaction evidence="1 11">
        <text>1-(5-phospho-beta-D-ribosyl)-ATP + H2O = 1-(5-phospho-beta-D-ribosyl)-5'-AMP + diphosphate + H(+)</text>
        <dbReference type="Rhea" id="RHEA:22828"/>
        <dbReference type="ChEBI" id="CHEBI:15377"/>
        <dbReference type="ChEBI" id="CHEBI:15378"/>
        <dbReference type="ChEBI" id="CHEBI:33019"/>
        <dbReference type="ChEBI" id="CHEBI:59457"/>
        <dbReference type="ChEBI" id="CHEBI:73183"/>
        <dbReference type="EC" id="3.6.1.31"/>
    </reaction>
</comment>
<sequence length="107" mass="11069">MDDAQILARLEAVIAERRAGDPSASYVAKLNARGIGKIAQKVGEEATEVVIAALSGDKAELVGEAADLVFHLLVLLSAKGVALADVTAELQRREGVSGIAEKASRSS</sequence>
<evidence type="ECO:0000256" key="4">
    <source>
        <dbReference type="ARBA" id="ARBA00009392"/>
    </source>
</evidence>
<dbReference type="RefSeq" id="WP_277275831.1">
    <property type="nucleotide sequence ID" value="NZ_JAROCY010000004.1"/>
</dbReference>
<evidence type="ECO:0000256" key="10">
    <source>
        <dbReference type="ARBA" id="ARBA00023102"/>
    </source>
</evidence>
<keyword evidence="8 11" id="KW-0378">Hydrolase</keyword>
<organism evidence="12 13">
    <name type="scientific">Novosphingobium cyanobacteriorum</name>
    <dbReference type="NCBI Taxonomy" id="3024215"/>
    <lineage>
        <taxon>Bacteria</taxon>
        <taxon>Pseudomonadati</taxon>
        <taxon>Pseudomonadota</taxon>
        <taxon>Alphaproteobacteria</taxon>
        <taxon>Sphingomonadales</taxon>
        <taxon>Sphingomonadaceae</taxon>
        <taxon>Novosphingobium</taxon>
    </lineage>
</organism>
<accession>A0ABT6CFC8</accession>
<keyword evidence="5 11" id="KW-0963">Cytoplasm</keyword>
<comment type="subcellular location">
    <subcellularLocation>
        <location evidence="2 11">Cytoplasm</location>
    </subcellularLocation>
</comment>
<keyword evidence="9 11" id="KW-0067">ATP-binding</keyword>
<proteinExistence type="inferred from homology"/>
<evidence type="ECO:0000256" key="11">
    <source>
        <dbReference type="HAMAP-Rule" id="MF_01020"/>
    </source>
</evidence>
<evidence type="ECO:0000256" key="1">
    <source>
        <dbReference type="ARBA" id="ARBA00001460"/>
    </source>
</evidence>
<keyword evidence="13" id="KW-1185">Reference proteome</keyword>
<name>A0ABT6CFC8_9SPHN</name>
<evidence type="ECO:0000256" key="9">
    <source>
        <dbReference type="ARBA" id="ARBA00022840"/>
    </source>
</evidence>
<dbReference type="NCBIfam" id="NF001613">
    <property type="entry name" value="PRK00400.1-5"/>
    <property type="match status" value="1"/>
</dbReference>
<dbReference type="NCBIfam" id="NF001611">
    <property type="entry name" value="PRK00400.1-3"/>
    <property type="match status" value="1"/>
</dbReference>
<dbReference type="Pfam" id="PF01503">
    <property type="entry name" value="PRA-PH"/>
    <property type="match status" value="1"/>
</dbReference>
<evidence type="ECO:0000313" key="13">
    <source>
        <dbReference type="Proteomes" id="UP001222770"/>
    </source>
</evidence>
<comment type="caution">
    <text evidence="12">The sequence shown here is derived from an EMBL/GenBank/DDBJ whole genome shotgun (WGS) entry which is preliminary data.</text>
</comment>
<dbReference type="Proteomes" id="UP001222770">
    <property type="component" value="Unassembled WGS sequence"/>
</dbReference>
<evidence type="ECO:0000256" key="2">
    <source>
        <dbReference type="ARBA" id="ARBA00004496"/>
    </source>
</evidence>
<protein>
    <recommendedName>
        <fullName evidence="11">Phosphoribosyl-ATP pyrophosphatase</fullName>
        <shortName evidence="11">PRA-PH</shortName>
        <ecNumber evidence="11">3.6.1.31</ecNumber>
    </recommendedName>
</protein>
<dbReference type="SUPFAM" id="SSF101386">
    <property type="entry name" value="all-alpha NTP pyrophosphatases"/>
    <property type="match status" value="1"/>
</dbReference>
<evidence type="ECO:0000256" key="7">
    <source>
        <dbReference type="ARBA" id="ARBA00022741"/>
    </source>
</evidence>